<dbReference type="GO" id="GO:0030170">
    <property type="term" value="F:pyridoxal phosphate binding"/>
    <property type="evidence" value="ECO:0007669"/>
    <property type="project" value="InterPro"/>
</dbReference>
<keyword evidence="4" id="KW-1185">Reference proteome</keyword>
<evidence type="ECO:0000313" key="4">
    <source>
        <dbReference type="Proteomes" id="UP000030752"/>
    </source>
</evidence>
<dbReference type="InterPro" id="IPR011037">
    <property type="entry name" value="Pyrv_Knase-like_insert_dom_sf"/>
</dbReference>
<accession>W2RJD0</accession>
<evidence type="ECO:0000259" key="2">
    <source>
        <dbReference type="PROSITE" id="PS51340"/>
    </source>
</evidence>
<dbReference type="GO" id="GO:0030151">
    <property type="term" value="F:molybdenum ion binding"/>
    <property type="evidence" value="ECO:0007669"/>
    <property type="project" value="InterPro"/>
</dbReference>
<dbReference type="PANTHER" id="PTHR36930:SF1">
    <property type="entry name" value="MOSC DOMAIN-CONTAINING PROTEIN"/>
    <property type="match status" value="1"/>
</dbReference>
<keyword evidence="1" id="KW-0732">Signal</keyword>
<dbReference type="STRING" id="1220924.W2RJD0"/>
<dbReference type="SUPFAM" id="SSF50800">
    <property type="entry name" value="PK beta-barrel domain-like"/>
    <property type="match status" value="1"/>
</dbReference>
<reference evidence="3 4" key="1">
    <citation type="submission" date="2013-03" db="EMBL/GenBank/DDBJ databases">
        <title>The Genome Sequence of Phialophora europaea CBS 101466.</title>
        <authorList>
            <consortium name="The Broad Institute Genomics Platform"/>
            <person name="Cuomo C."/>
            <person name="de Hoog S."/>
            <person name="Gorbushina A."/>
            <person name="Walker B."/>
            <person name="Young S.K."/>
            <person name="Zeng Q."/>
            <person name="Gargeya S."/>
            <person name="Fitzgerald M."/>
            <person name="Haas B."/>
            <person name="Abouelleil A."/>
            <person name="Allen A.W."/>
            <person name="Alvarado L."/>
            <person name="Arachchi H.M."/>
            <person name="Berlin A.M."/>
            <person name="Chapman S.B."/>
            <person name="Gainer-Dewar J."/>
            <person name="Goldberg J."/>
            <person name="Griggs A."/>
            <person name="Gujja S."/>
            <person name="Hansen M."/>
            <person name="Howarth C."/>
            <person name="Imamovic A."/>
            <person name="Ireland A."/>
            <person name="Larimer J."/>
            <person name="McCowan C."/>
            <person name="Murphy C."/>
            <person name="Pearson M."/>
            <person name="Poon T.W."/>
            <person name="Priest M."/>
            <person name="Roberts A."/>
            <person name="Saif S."/>
            <person name="Shea T."/>
            <person name="Sisk P."/>
            <person name="Sykes S."/>
            <person name="Wortman J."/>
            <person name="Nusbaum C."/>
            <person name="Birren B."/>
        </authorList>
    </citation>
    <scope>NUCLEOTIDE SEQUENCE [LARGE SCALE GENOMIC DNA]</scope>
    <source>
        <strain evidence="3 4">CBS 101466</strain>
    </source>
</reference>
<dbReference type="InterPro" id="IPR052716">
    <property type="entry name" value="MOSC_domain"/>
</dbReference>
<dbReference type="InParanoid" id="W2RJD0"/>
<dbReference type="EMBL" id="KB822725">
    <property type="protein sequence ID" value="ETN36581.1"/>
    <property type="molecule type" value="Genomic_DNA"/>
</dbReference>
<feature type="signal peptide" evidence="1">
    <location>
        <begin position="1"/>
        <end position="25"/>
    </location>
</feature>
<dbReference type="InterPro" id="IPR005302">
    <property type="entry name" value="MoCF_Sase_C"/>
</dbReference>
<organism evidence="3 4">
    <name type="scientific">Cyphellophora europaea (strain CBS 101466)</name>
    <name type="common">Phialophora europaea</name>
    <dbReference type="NCBI Taxonomy" id="1220924"/>
    <lineage>
        <taxon>Eukaryota</taxon>
        <taxon>Fungi</taxon>
        <taxon>Dikarya</taxon>
        <taxon>Ascomycota</taxon>
        <taxon>Pezizomycotina</taxon>
        <taxon>Eurotiomycetes</taxon>
        <taxon>Chaetothyriomycetidae</taxon>
        <taxon>Chaetothyriales</taxon>
        <taxon>Cyphellophoraceae</taxon>
        <taxon>Cyphellophora</taxon>
    </lineage>
</organism>
<gene>
    <name evidence="3" type="ORF">HMPREF1541_08859</name>
</gene>
<dbReference type="PANTHER" id="PTHR36930">
    <property type="entry name" value="METAL-SULFUR CLUSTER BIOSYNTHESIS PROTEINS YUAD-RELATED"/>
    <property type="match status" value="1"/>
</dbReference>
<feature type="domain" description="MOSC" evidence="2">
    <location>
        <begin position="44"/>
        <end position="201"/>
    </location>
</feature>
<evidence type="ECO:0000256" key="1">
    <source>
        <dbReference type="SAM" id="SignalP"/>
    </source>
</evidence>
<dbReference type="AlphaFoldDB" id="W2RJD0"/>
<name>W2RJD0_CYPE1</name>
<dbReference type="eggNOG" id="ENOG502SNI2">
    <property type="taxonomic scope" value="Eukaryota"/>
</dbReference>
<dbReference type="GeneID" id="19976198"/>
<feature type="chain" id="PRO_5004824236" description="MOSC domain-containing protein" evidence="1">
    <location>
        <begin position="26"/>
        <end position="212"/>
    </location>
</feature>
<dbReference type="Proteomes" id="UP000030752">
    <property type="component" value="Unassembled WGS sequence"/>
</dbReference>
<evidence type="ECO:0000313" key="3">
    <source>
        <dbReference type="EMBL" id="ETN36581.1"/>
    </source>
</evidence>
<dbReference type="Gene3D" id="2.40.33.20">
    <property type="entry name" value="PK beta-barrel domain-like"/>
    <property type="match status" value="1"/>
</dbReference>
<dbReference type="OrthoDB" id="14384at2759"/>
<dbReference type="RefSeq" id="XP_008721399.1">
    <property type="nucleotide sequence ID" value="XM_008723177.1"/>
</dbReference>
<dbReference type="HOGENOM" id="CLU_092690_0_0_1"/>
<sequence>MNSIVGLLAATALLVGGIWLTRQHGQTPTVLSVSSSPTHDFTKKSQPSINLVAGLGVENDAHAGVTDQHLSRLKLQPAQKNLRQVHLIHNEILQEHGLNPADIGENITTNGIDLLSLGRGTRLRFVTRGRKHEPIASSRAPCIVITGLRNPCPQIEKFRKGLQAKFVERDEQRKIKARKAGIMSVVEKGGQVEPGMSIIVEKPPEHIALDVV</sequence>
<proteinExistence type="predicted"/>
<dbReference type="GO" id="GO:0003824">
    <property type="term" value="F:catalytic activity"/>
    <property type="evidence" value="ECO:0007669"/>
    <property type="project" value="InterPro"/>
</dbReference>
<dbReference type="PROSITE" id="PS51340">
    <property type="entry name" value="MOSC"/>
    <property type="match status" value="1"/>
</dbReference>
<protein>
    <recommendedName>
        <fullName evidence="2">MOSC domain-containing protein</fullName>
    </recommendedName>
</protein>
<dbReference type="VEuPathDB" id="FungiDB:HMPREF1541_08859"/>